<name>A0A2G9GJE2_9LAMI</name>
<dbReference type="PANTHER" id="PTHR31105">
    <property type="entry name" value="EXTRA-LARGE G-PROTEIN-LIKE"/>
    <property type="match status" value="1"/>
</dbReference>
<evidence type="ECO:0000259" key="3">
    <source>
        <dbReference type="Pfam" id="PF22910"/>
    </source>
</evidence>
<evidence type="ECO:0000256" key="1">
    <source>
        <dbReference type="SAM" id="MobiDB-lite"/>
    </source>
</evidence>
<feature type="compositionally biased region" description="Polar residues" evidence="1">
    <location>
        <begin position="328"/>
        <end position="343"/>
    </location>
</feature>
<feature type="compositionally biased region" description="Basic and acidic residues" evidence="1">
    <location>
        <begin position="47"/>
        <end position="80"/>
    </location>
</feature>
<organism evidence="4 5">
    <name type="scientific">Handroanthus impetiginosus</name>
    <dbReference type="NCBI Taxonomy" id="429701"/>
    <lineage>
        <taxon>Eukaryota</taxon>
        <taxon>Viridiplantae</taxon>
        <taxon>Streptophyta</taxon>
        <taxon>Embryophyta</taxon>
        <taxon>Tracheophyta</taxon>
        <taxon>Spermatophyta</taxon>
        <taxon>Magnoliopsida</taxon>
        <taxon>eudicotyledons</taxon>
        <taxon>Gunneridae</taxon>
        <taxon>Pentapetalae</taxon>
        <taxon>asterids</taxon>
        <taxon>lamiids</taxon>
        <taxon>Lamiales</taxon>
        <taxon>Bignoniaceae</taxon>
        <taxon>Crescentiina</taxon>
        <taxon>Tabebuia alliance</taxon>
        <taxon>Handroanthus</taxon>
    </lineage>
</organism>
<feature type="region of interest" description="Disordered" evidence="1">
    <location>
        <begin position="47"/>
        <end position="103"/>
    </location>
</feature>
<dbReference type="PANTHER" id="PTHR31105:SF38">
    <property type="entry name" value="PROTEIN ENHANCED DISEASE RESISTANCE 4"/>
    <property type="match status" value="1"/>
</dbReference>
<evidence type="ECO:0000313" key="5">
    <source>
        <dbReference type="Proteomes" id="UP000231279"/>
    </source>
</evidence>
<dbReference type="GO" id="GO:1900150">
    <property type="term" value="P:regulation of defense response to fungus"/>
    <property type="evidence" value="ECO:0007669"/>
    <property type="project" value="InterPro"/>
</dbReference>
<dbReference type="OrthoDB" id="1930285at2759"/>
<feature type="region of interest" description="Disordered" evidence="1">
    <location>
        <begin position="191"/>
        <end position="281"/>
    </location>
</feature>
<feature type="region of interest" description="Disordered" evidence="1">
    <location>
        <begin position="491"/>
        <end position="514"/>
    </location>
</feature>
<feature type="region of interest" description="Disordered" evidence="1">
    <location>
        <begin position="862"/>
        <end position="904"/>
    </location>
</feature>
<dbReference type="AlphaFoldDB" id="A0A2G9GJE2"/>
<evidence type="ECO:0000259" key="2">
    <source>
        <dbReference type="Pfam" id="PF11331"/>
    </source>
</evidence>
<dbReference type="InterPro" id="IPR040244">
    <property type="entry name" value="EDR4-like"/>
</dbReference>
<dbReference type="InterPro" id="IPR055126">
    <property type="entry name" value="EDR4-like_N"/>
</dbReference>
<accession>A0A2G9GJE2</accession>
<feature type="compositionally biased region" description="Polar residues" evidence="1">
    <location>
        <begin position="119"/>
        <end position="132"/>
    </location>
</feature>
<dbReference type="Pfam" id="PF11331">
    <property type="entry name" value="Zn_ribbon_12"/>
    <property type="match status" value="1"/>
</dbReference>
<feature type="compositionally biased region" description="Basic and acidic residues" evidence="1">
    <location>
        <begin position="191"/>
        <end position="224"/>
    </location>
</feature>
<dbReference type="InterPro" id="IPR021480">
    <property type="entry name" value="Zinc_ribbon_12"/>
</dbReference>
<feature type="compositionally biased region" description="Polar residues" evidence="1">
    <location>
        <begin position="561"/>
        <end position="574"/>
    </location>
</feature>
<comment type="caution">
    <text evidence="4">The sequence shown here is derived from an EMBL/GenBank/DDBJ whole genome shotgun (WGS) entry which is preliminary data.</text>
</comment>
<evidence type="ECO:0000313" key="4">
    <source>
        <dbReference type="EMBL" id="PIN05424.1"/>
    </source>
</evidence>
<feature type="domain" description="Enhanced disease resistance 4-like N-terminal" evidence="3">
    <location>
        <begin position="8"/>
        <end position="41"/>
    </location>
</feature>
<feature type="domain" description="Probable zinc-ribbon" evidence="2">
    <location>
        <begin position="810"/>
        <end position="854"/>
    </location>
</feature>
<feature type="compositionally biased region" description="Polar residues" evidence="1">
    <location>
        <begin position="358"/>
        <end position="383"/>
    </location>
</feature>
<feature type="region of interest" description="Disordered" evidence="1">
    <location>
        <begin position="328"/>
        <end position="391"/>
    </location>
</feature>
<dbReference type="Proteomes" id="UP000231279">
    <property type="component" value="Unassembled WGS sequence"/>
</dbReference>
<dbReference type="STRING" id="429701.A0A2G9GJE2"/>
<feature type="compositionally biased region" description="Polar residues" evidence="1">
    <location>
        <begin position="966"/>
        <end position="981"/>
    </location>
</feature>
<gene>
    <name evidence="4" type="ORF">CDL12_22035</name>
</gene>
<keyword evidence="5" id="KW-1185">Reference proteome</keyword>
<dbReference type="EMBL" id="NKXS01004775">
    <property type="protein sequence ID" value="PIN05424.1"/>
    <property type="molecule type" value="Genomic_DNA"/>
</dbReference>
<sequence length="1018" mass="114271">MTTEVSTKVRLVRCPKCRQLLPEPPEVPLYKCGGCFTTLRAKYRKVETNHSELSSQERDSVAKDQQHHDLEEKEEARSSNHDFSSPPMVESSPDESNIRCQDERGDCSTELCEAKNVSEGISSSPEVTSLQNEDSPEEDKESSKCDNPLGQNSKRFHVKVHDDERQWTVDRNFSAEFSSSGEFTREAEAFNSDAGEHVEQGERVDQMEHEESKGVWQEDDKLVDEVQNLPECEKRETISPAVSEQRKGMQNNNVPPENDEKSHICHADQNGDFDGGNKHGGLGSSSGIISCENNNISKSTEQSMEVDDGADSQLPICRSLSTERNMNASLSENNNISKSTEQSIEVDDGADSQLPGFRSSSTERNMNASVSENNNISKSTEQSIEVDDGSDGQFPIFRSSSTEINMNASVGDSIVAPQSPLNESLVSLYLSSLDDERLDQSLREGTGKLGRISSVDTFGSSPLDDLSSELNSKHPSMTNYAIGSYDAYDGSESSYDGTDDQIREHASRPSRKNKNVDYVSTKEMLRRERFRVNNVMSSELERNYWATSSSHRATKSSSWSQDKSAGTNRYTSANRMRLDKQGADSRIPFASRDPLAGHRIGGISNYGHDSLPPRHGLNSSAKPSHLEPDNMDLLRTVWELEDQLNRMQLSKVMTNRRFPAEVVNGTFTPFYYNHRAPEREIYADHPSRYNPRYNQAQGHAERCNISRLAFPGEAARYRHQVSCSCLHCCPQDWHYSAQLPSRSLHHENGHHVVHNDHNCCNMASPLHYTSSEHSLWGSEMKSDNQRPDELERLPLKEKYHTVKRHLRPIAGGAPIISCYYCSEVLQLPVDFLLFKRRYHRLICNACKKVLKFSLQKGAHIVPHLPDASAPPPSEVDDYNDARSRRNLDPLSHSSSRKNAERVSWSDDYGPSFCRSCSTEGEASVVLPSFDHAERNSYNRKKSLGSSYEPMEDGKMRSVVMGPQNKNVSSMKNVESVGSSSEMPKWRKATSEIEELPPSSNSPLHRLMGYSSPSQVLNR</sequence>
<feature type="compositionally biased region" description="Low complexity" evidence="1">
    <location>
        <begin position="548"/>
        <end position="560"/>
    </location>
</feature>
<reference evidence="5" key="1">
    <citation type="journal article" date="2018" name="Gigascience">
        <title>Genome assembly of the Pink Ipe (Handroanthus impetiginosus, Bignoniaceae), a highly valued, ecologically keystone Neotropical timber forest tree.</title>
        <authorList>
            <person name="Silva-Junior O.B."/>
            <person name="Grattapaglia D."/>
            <person name="Novaes E."/>
            <person name="Collevatti R.G."/>
        </authorList>
    </citation>
    <scope>NUCLEOTIDE SEQUENCE [LARGE SCALE GENOMIC DNA]</scope>
    <source>
        <strain evidence="5">cv. UFG-1</strain>
    </source>
</reference>
<feature type="region of interest" description="Disordered" evidence="1">
    <location>
        <begin position="116"/>
        <end position="157"/>
    </location>
</feature>
<protein>
    <submittedName>
        <fullName evidence="4">Uncharacterized protein</fullName>
    </submittedName>
</protein>
<feature type="region of interest" description="Disordered" evidence="1">
    <location>
        <begin position="545"/>
        <end position="626"/>
    </location>
</feature>
<dbReference type="Pfam" id="PF22910">
    <property type="entry name" value="EDR4-like_1st"/>
    <property type="match status" value="1"/>
</dbReference>
<proteinExistence type="predicted"/>
<feature type="region of interest" description="Disordered" evidence="1">
    <location>
        <begin position="966"/>
        <end position="1018"/>
    </location>
</feature>